<sequence>MSDFDKTPDLPVGTDFMQVVRGQEDACDGVTRQRLPFMGQKAPALVSELGTLLSWLDRAGSCWWGCAKGDHLVEHAVGGSCGTTRAGLRLAYLGFYDEALSLSRFVGERANLLALFRTQPVSMERWRQADERTRRRDFSAVRVRIALEAIGAPIPTPEERYRQLSSFGSHPGRTPQHHDPRTRPRMGGIFDEAGFLLALNELARGLVLVAGLAAPLLAEVPQEQITSAALAAAEQIGGVNVADIDGLWDAAAASADRNERS</sequence>
<evidence type="ECO:0000313" key="3">
    <source>
        <dbReference type="Proteomes" id="UP000293342"/>
    </source>
</evidence>
<name>A0A4R0IRD9_9ACTN</name>
<accession>A0A4R0IRD9</accession>
<dbReference type="Proteomes" id="UP000293342">
    <property type="component" value="Unassembled WGS sequence"/>
</dbReference>
<proteinExistence type="predicted"/>
<dbReference type="RefSeq" id="WP_131519375.1">
    <property type="nucleotide sequence ID" value="NZ_SJKD01000019.1"/>
</dbReference>
<dbReference type="EMBL" id="SJKD01000019">
    <property type="protein sequence ID" value="TCC33888.1"/>
    <property type="molecule type" value="Genomic_DNA"/>
</dbReference>
<reference evidence="2 3" key="1">
    <citation type="submission" date="2019-02" db="EMBL/GenBank/DDBJ databases">
        <title>Kribbella capetownensis sp. nov. and Kribbella speibonae sp. nov., isolated from soil.</title>
        <authorList>
            <person name="Curtis S.M."/>
            <person name="Norton I."/>
            <person name="Everest G.J."/>
            <person name="Meyers P.R."/>
        </authorList>
    </citation>
    <scope>NUCLEOTIDE SEQUENCE [LARGE SCALE GENOMIC DNA]</scope>
    <source>
        <strain evidence="2 3">YM53</strain>
    </source>
</reference>
<evidence type="ECO:0000256" key="1">
    <source>
        <dbReference type="SAM" id="MobiDB-lite"/>
    </source>
</evidence>
<dbReference type="AlphaFoldDB" id="A0A4R0IRD9"/>
<comment type="caution">
    <text evidence="2">The sequence shown here is derived from an EMBL/GenBank/DDBJ whole genome shotgun (WGS) entry which is preliminary data.</text>
</comment>
<protein>
    <submittedName>
        <fullName evidence="2">Uncharacterized protein</fullName>
    </submittedName>
</protein>
<dbReference type="OrthoDB" id="4764643at2"/>
<feature type="region of interest" description="Disordered" evidence="1">
    <location>
        <begin position="164"/>
        <end position="184"/>
    </location>
</feature>
<organism evidence="2 3">
    <name type="scientific">Kribbella capetownensis</name>
    <dbReference type="NCBI Taxonomy" id="1572659"/>
    <lineage>
        <taxon>Bacteria</taxon>
        <taxon>Bacillati</taxon>
        <taxon>Actinomycetota</taxon>
        <taxon>Actinomycetes</taxon>
        <taxon>Propionibacteriales</taxon>
        <taxon>Kribbellaceae</taxon>
        <taxon>Kribbella</taxon>
    </lineage>
</organism>
<gene>
    <name evidence="2" type="ORF">E0H75_42280</name>
</gene>
<keyword evidence="3" id="KW-1185">Reference proteome</keyword>
<evidence type="ECO:0000313" key="2">
    <source>
        <dbReference type="EMBL" id="TCC33888.1"/>
    </source>
</evidence>